<dbReference type="GO" id="GO:0007057">
    <property type="term" value="P:spindle assembly involved in female meiosis I"/>
    <property type="evidence" value="ECO:0007669"/>
    <property type="project" value="Ensembl"/>
</dbReference>
<evidence type="ECO:0000256" key="14">
    <source>
        <dbReference type="ARBA" id="ARBA00023212"/>
    </source>
</evidence>
<keyword evidence="28" id="KW-1185">Reference proteome</keyword>
<evidence type="ECO:0000256" key="23">
    <source>
        <dbReference type="PROSITE-ProRule" id="PRU10141"/>
    </source>
</evidence>
<feature type="region of interest" description="Disordered" evidence="25">
    <location>
        <begin position="23"/>
        <end position="63"/>
    </location>
</feature>
<comment type="subcellular location">
    <subcellularLocation>
        <location evidence="2">Cytoplasm</location>
        <location evidence="2">Cytoskeleton</location>
        <location evidence="2">Microtubule organizing center</location>
        <location evidence="2">Centrosome</location>
    </subcellularLocation>
    <subcellularLocation>
        <location evidence="1">Cytoplasm</location>
        <location evidence="1">Cytoskeleton</location>
        <location evidence="1">Spindle</location>
    </subcellularLocation>
</comment>
<evidence type="ECO:0000259" key="26">
    <source>
        <dbReference type="PROSITE" id="PS50011"/>
    </source>
</evidence>
<dbReference type="GO" id="GO:0045120">
    <property type="term" value="C:pronucleus"/>
    <property type="evidence" value="ECO:0007669"/>
    <property type="project" value="Ensembl"/>
</dbReference>
<feature type="binding site" evidence="21 23">
    <location>
        <position position="187"/>
    </location>
    <ligand>
        <name>ATP</name>
        <dbReference type="ChEBI" id="CHEBI:30616"/>
    </ligand>
</feature>
<dbReference type="GO" id="GO:0032436">
    <property type="term" value="P:positive regulation of proteasomal ubiquitin-dependent protein catabolic process"/>
    <property type="evidence" value="ECO:0007669"/>
    <property type="project" value="Ensembl"/>
</dbReference>
<keyword evidence="13 21" id="KW-0067">ATP-binding</keyword>
<comment type="catalytic activity">
    <reaction evidence="18">
        <text>L-threonyl-[protein] + ATP = O-phospho-L-threonyl-[protein] + ADP + H(+)</text>
        <dbReference type="Rhea" id="RHEA:46608"/>
        <dbReference type="Rhea" id="RHEA-COMP:11060"/>
        <dbReference type="Rhea" id="RHEA-COMP:11605"/>
        <dbReference type="ChEBI" id="CHEBI:15378"/>
        <dbReference type="ChEBI" id="CHEBI:30013"/>
        <dbReference type="ChEBI" id="CHEBI:30616"/>
        <dbReference type="ChEBI" id="CHEBI:61977"/>
        <dbReference type="ChEBI" id="CHEBI:456216"/>
        <dbReference type="EC" id="2.7.11.1"/>
    </reaction>
</comment>
<accession>A0A8C3P798</accession>
<dbReference type="GO" id="GO:0036064">
    <property type="term" value="C:ciliary basal body"/>
    <property type="evidence" value="ECO:0007669"/>
    <property type="project" value="Ensembl"/>
</dbReference>
<sequence length="431" mass="48981">MSLHEISLQLNVLYLGNMEKNGKENHNGLPGHRVKTLPTIGDGPKRLPVHQQHPQNRVPGGGVQAQRILCPSNLAQRVPVQSRAQKSALSNQKPSQNQLMQQPHPTSLVQPISRPQAPSKNNEEPPQTSLSAKNLEAEGTSVQKNEETKKRQWCLDDFEIGRPLGKGKFGNVYLAREKQSKFILALKVLFKTQLEKAGVEHQLRREVEIQSHLRHPNILRLYGYFHDATRVYLILEYAPRGEVYKELQKLTKFDEQRTATYMTELADALSYCHSKRVIHRDIKPENLLLGSNGELKIADFGWSVHAPSSRRTTLCGTLDYLPPEMIEGRTHDEKVDLWSLGVLCYEFLVGKPPFEAETYQETYRSISKVEFRFPPFVSEGAKDLIVKLLKHNPYQRLPLKDVLAHPWITTNSTKQPSSRKSEAATSNRTPS</sequence>
<comment type="catalytic activity">
    <reaction evidence="19">
        <text>L-seryl-[protein] + ATP = O-phospho-L-seryl-[protein] + ADP + H(+)</text>
        <dbReference type="Rhea" id="RHEA:17989"/>
        <dbReference type="Rhea" id="RHEA-COMP:9863"/>
        <dbReference type="Rhea" id="RHEA-COMP:11604"/>
        <dbReference type="ChEBI" id="CHEBI:15378"/>
        <dbReference type="ChEBI" id="CHEBI:29999"/>
        <dbReference type="ChEBI" id="CHEBI:30616"/>
        <dbReference type="ChEBI" id="CHEBI:83421"/>
        <dbReference type="ChEBI" id="CHEBI:456216"/>
        <dbReference type="EC" id="2.7.11.1"/>
    </reaction>
</comment>
<keyword evidence="15" id="KW-0131">Cell cycle</keyword>
<dbReference type="InterPro" id="IPR030611">
    <property type="entry name" value="AURKA"/>
</dbReference>
<feature type="region of interest" description="Disordered" evidence="25">
    <location>
        <begin position="410"/>
        <end position="431"/>
    </location>
</feature>
<keyword evidence="4" id="KW-0963">Cytoplasm</keyword>
<evidence type="ECO:0000256" key="5">
    <source>
        <dbReference type="ARBA" id="ARBA00022527"/>
    </source>
</evidence>
<dbReference type="GO" id="GO:0019901">
    <property type="term" value="F:protein kinase binding"/>
    <property type="evidence" value="ECO:0007669"/>
    <property type="project" value="Ensembl"/>
</dbReference>
<protein>
    <recommendedName>
        <fullName evidence="3">non-specific serine/threonine protein kinase</fullName>
        <ecNumber evidence="3">2.7.11.1</ecNumber>
    </recommendedName>
    <alternativeName>
        <fullName evidence="17">Aurora/IPL1-related kinase 1</fullName>
    </alternativeName>
    <alternativeName>
        <fullName evidence="16">Serine/threonine-protein kinase aurora-A</fullName>
    </alternativeName>
</protein>
<evidence type="ECO:0000256" key="6">
    <source>
        <dbReference type="ARBA" id="ARBA00022553"/>
    </source>
</evidence>
<dbReference type="Ensembl" id="ENSCPBT00000024648.1">
    <property type="protein sequence ID" value="ENSCPBP00000020931.1"/>
    <property type="gene ID" value="ENSCPBG00000015040.1"/>
</dbReference>
<dbReference type="GO" id="GO:0009611">
    <property type="term" value="P:response to wounding"/>
    <property type="evidence" value="ECO:0007669"/>
    <property type="project" value="Ensembl"/>
</dbReference>
<dbReference type="PROSITE" id="PS50011">
    <property type="entry name" value="PROTEIN_KINASE_DOM"/>
    <property type="match status" value="1"/>
</dbReference>
<dbReference type="InterPro" id="IPR000719">
    <property type="entry name" value="Prot_kinase_dom"/>
</dbReference>
<feature type="compositionally biased region" description="Polar residues" evidence="25">
    <location>
        <begin position="82"/>
        <end position="110"/>
    </location>
</feature>
<dbReference type="GO" id="GO:0061523">
    <property type="term" value="P:cilium disassembly"/>
    <property type="evidence" value="ECO:0007669"/>
    <property type="project" value="Ensembl"/>
</dbReference>
<dbReference type="GO" id="GO:0014069">
    <property type="term" value="C:postsynaptic density"/>
    <property type="evidence" value="ECO:0007669"/>
    <property type="project" value="Ensembl"/>
</dbReference>
<dbReference type="FunFam" id="1.10.510.10:FF:000235">
    <property type="entry name" value="Serine/threonine-protein kinase ark1"/>
    <property type="match status" value="1"/>
</dbReference>
<dbReference type="GO" id="GO:0071539">
    <property type="term" value="P:protein localization to centrosome"/>
    <property type="evidence" value="ECO:0007669"/>
    <property type="project" value="Ensembl"/>
</dbReference>
<dbReference type="InterPro" id="IPR011009">
    <property type="entry name" value="Kinase-like_dom_sf"/>
</dbReference>
<evidence type="ECO:0000256" key="11">
    <source>
        <dbReference type="ARBA" id="ARBA00022776"/>
    </source>
</evidence>
<evidence type="ECO:0000256" key="4">
    <source>
        <dbReference type="ARBA" id="ARBA00022490"/>
    </source>
</evidence>
<dbReference type="GO" id="GO:0009948">
    <property type="term" value="P:anterior/posterior axis specification"/>
    <property type="evidence" value="ECO:0007669"/>
    <property type="project" value="Ensembl"/>
</dbReference>
<evidence type="ECO:0000256" key="3">
    <source>
        <dbReference type="ARBA" id="ARBA00012513"/>
    </source>
</evidence>
<reference evidence="27" key="2">
    <citation type="submission" date="2025-09" db="UniProtKB">
        <authorList>
            <consortium name="Ensembl"/>
        </authorList>
    </citation>
    <scope>IDENTIFICATION</scope>
</reference>
<keyword evidence="10 21" id="KW-0547">Nucleotide-binding</keyword>
<evidence type="ECO:0000256" key="20">
    <source>
        <dbReference type="PIRSR" id="PIRSR630616-1"/>
    </source>
</evidence>
<evidence type="ECO:0000256" key="10">
    <source>
        <dbReference type="ARBA" id="ARBA00022741"/>
    </source>
</evidence>
<gene>
    <name evidence="27" type="primary">AURKA</name>
</gene>
<dbReference type="GO" id="GO:0043161">
    <property type="term" value="P:proteasome-mediated ubiquitin-dependent protein catabolic process"/>
    <property type="evidence" value="ECO:0007669"/>
    <property type="project" value="Ensembl"/>
</dbReference>
<evidence type="ECO:0000256" key="15">
    <source>
        <dbReference type="ARBA" id="ARBA00023306"/>
    </source>
</evidence>
<dbReference type="GO" id="GO:0042585">
    <property type="term" value="C:germinal vesicle"/>
    <property type="evidence" value="ECO:0007669"/>
    <property type="project" value="Ensembl"/>
</dbReference>
<feature type="binding site" evidence="21">
    <location>
        <begin position="236"/>
        <end position="238"/>
    </location>
    <ligand>
        <name>ATP</name>
        <dbReference type="ChEBI" id="CHEBI:30616"/>
    </ligand>
</feature>
<feature type="binding site" evidence="21">
    <location>
        <position position="168"/>
    </location>
    <ligand>
        <name>ATP</name>
        <dbReference type="ChEBI" id="CHEBI:30616"/>
    </ligand>
</feature>
<dbReference type="GO" id="GO:0090141">
    <property type="term" value="P:positive regulation of mitochondrial fission"/>
    <property type="evidence" value="ECO:0007669"/>
    <property type="project" value="Ensembl"/>
</dbReference>
<dbReference type="EC" id="2.7.11.1" evidence="3"/>
<dbReference type="GO" id="GO:0098978">
    <property type="term" value="C:glutamatergic synapse"/>
    <property type="evidence" value="ECO:0007669"/>
    <property type="project" value="Ensembl"/>
</dbReference>
<feature type="binding site" evidence="21">
    <location>
        <begin position="285"/>
        <end position="286"/>
    </location>
    <ligand>
        <name>ATP</name>
        <dbReference type="ChEBI" id="CHEBI:30616"/>
    </ligand>
</feature>
<evidence type="ECO:0000256" key="1">
    <source>
        <dbReference type="ARBA" id="ARBA00004186"/>
    </source>
</evidence>
<proteinExistence type="inferred from homology"/>
<dbReference type="CTD" id="6790"/>
<dbReference type="InterPro" id="IPR008271">
    <property type="entry name" value="Ser/Thr_kinase_AS"/>
</dbReference>
<feature type="region of interest" description="Disordered" evidence="25">
    <location>
        <begin position="79"/>
        <end position="148"/>
    </location>
</feature>
<dbReference type="GO" id="GO:0097431">
    <property type="term" value="C:mitotic spindle pole"/>
    <property type="evidence" value="ECO:0007669"/>
    <property type="project" value="Ensembl"/>
</dbReference>
<dbReference type="GO" id="GO:0031616">
    <property type="term" value="C:spindle pole centrosome"/>
    <property type="evidence" value="ECO:0007669"/>
    <property type="project" value="Ensembl"/>
</dbReference>
<dbReference type="PROSITE" id="PS00107">
    <property type="entry name" value="PROTEIN_KINASE_ATP"/>
    <property type="match status" value="1"/>
</dbReference>
<keyword evidence="14" id="KW-0206">Cytoskeleton</keyword>
<keyword evidence="9" id="KW-0493">Microtubule</keyword>
<dbReference type="GO" id="GO:0072687">
    <property type="term" value="C:meiotic spindle"/>
    <property type="evidence" value="ECO:0007669"/>
    <property type="project" value="Ensembl"/>
</dbReference>
<dbReference type="GO" id="GO:0031647">
    <property type="term" value="P:regulation of protein stability"/>
    <property type="evidence" value="ECO:0007669"/>
    <property type="project" value="Ensembl"/>
</dbReference>
<dbReference type="GO" id="GO:1900195">
    <property type="term" value="P:positive regulation of oocyte maturation"/>
    <property type="evidence" value="ECO:0007669"/>
    <property type="project" value="Ensembl"/>
</dbReference>
<dbReference type="GO" id="GO:0007100">
    <property type="term" value="P:mitotic centrosome separation"/>
    <property type="evidence" value="ECO:0007669"/>
    <property type="project" value="Ensembl"/>
</dbReference>
<name>A0A8C3P798_CHRPI</name>
<evidence type="ECO:0000256" key="12">
    <source>
        <dbReference type="ARBA" id="ARBA00022777"/>
    </source>
</evidence>
<keyword evidence="5 24" id="KW-0723">Serine/threonine-protein kinase</keyword>
<dbReference type="Gene3D" id="3.30.200.20">
    <property type="entry name" value="Phosphorylase Kinase, domain 1"/>
    <property type="match status" value="1"/>
</dbReference>
<feature type="binding site" evidence="21">
    <location>
        <position position="299"/>
    </location>
    <ligand>
        <name>ATP</name>
        <dbReference type="ChEBI" id="CHEBI:30616"/>
    </ligand>
</feature>
<evidence type="ECO:0000256" key="2">
    <source>
        <dbReference type="ARBA" id="ARBA00004300"/>
    </source>
</evidence>
<dbReference type="InterPro" id="IPR017441">
    <property type="entry name" value="Protein_kinase_ATP_BS"/>
</dbReference>
<dbReference type="GO" id="GO:0006915">
    <property type="term" value="P:apoptotic process"/>
    <property type="evidence" value="ECO:0007669"/>
    <property type="project" value="Ensembl"/>
</dbReference>
<dbReference type="GO" id="GO:0031625">
    <property type="term" value="F:ubiquitin protein ligase binding"/>
    <property type="evidence" value="ECO:0007669"/>
    <property type="project" value="Ensembl"/>
</dbReference>
<dbReference type="Gene3D" id="1.10.510.10">
    <property type="entry name" value="Transferase(Phosphotransferase) domain 1"/>
    <property type="match status" value="1"/>
</dbReference>
<feature type="cross-link" description="Glycyl lysine isopeptide (Lys-Gly) (interchain with G-Cter in SUMO2)" evidence="22">
    <location>
        <position position="283"/>
    </location>
</feature>
<dbReference type="PROSITE" id="PS00108">
    <property type="entry name" value="PROTEIN_KINASE_ST"/>
    <property type="match status" value="1"/>
</dbReference>
<dbReference type="SMART" id="SM00220">
    <property type="entry name" value="S_TKc"/>
    <property type="match status" value="1"/>
</dbReference>
<evidence type="ECO:0000256" key="16">
    <source>
        <dbReference type="ARBA" id="ARBA00029711"/>
    </source>
</evidence>
<dbReference type="GO" id="GO:0005524">
    <property type="term" value="F:ATP binding"/>
    <property type="evidence" value="ECO:0007669"/>
    <property type="project" value="UniProtKB-UniRule"/>
</dbReference>
<evidence type="ECO:0000256" key="8">
    <source>
        <dbReference type="ARBA" id="ARBA00022679"/>
    </source>
</evidence>
<evidence type="ECO:0000256" key="9">
    <source>
        <dbReference type="ARBA" id="ARBA00022701"/>
    </source>
</evidence>
<dbReference type="GO" id="GO:1990138">
    <property type="term" value="P:neuron projection extension"/>
    <property type="evidence" value="ECO:0007669"/>
    <property type="project" value="Ensembl"/>
</dbReference>
<dbReference type="GO" id="GO:0007052">
    <property type="term" value="P:mitotic spindle organization"/>
    <property type="evidence" value="ECO:0007669"/>
    <property type="project" value="Ensembl"/>
</dbReference>
<dbReference type="CDD" id="cd14116">
    <property type="entry name" value="STKc_Aurora-A"/>
    <property type="match status" value="1"/>
</dbReference>
<dbReference type="RefSeq" id="XP_008170712.2">
    <property type="nucleotide sequence ID" value="XM_008172490.4"/>
</dbReference>
<keyword evidence="11" id="KW-0498">Mitosis</keyword>
<dbReference type="GeneTree" id="ENSGT00940000154900"/>
<evidence type="ECO:0000256" key="24">
    <source>
        <dbReference type="RuleBase" id="RU000304"/>
    </source>
</evidence>
<dbReference type="GO" id="GO:0005876">
    <property type="term" value="C:spindle microtubule"/>
    <property type="evidence" value="ECO:0007669"/>
    <property type="project" value="Ensembl"/>
</dbReference>
<dbReference type="GO" id="GO:0043203">
    <property type="term" value="C:axon hillock"/>
    <property type="evidence" value="ECO:0007669"/>
    <property type="project" value="Ensembl"/>
</dbReference>
<feature type="domain" description="Protein kinase" evidence="26">
    <location>
        <begin position="158"/>
        <end position="408"/>
    </location>
</feature>
<dbReference type="GO" id="GO:0010629">
    <property type="term" value="P:negative regulation of gene expression"/>
    <property type="evidence" value="ECO:0007669"/>
    <property type="project" value="Ensembl"/>
</dbReference>
<dbReference type="GO" id="GO:0097421">
    <property type="term" value="P:liver regeneration"/>
    <property type="evidence" value="ECO:0007669"/>
    <property type="project" value="Ensembl"/>
</dbReference>
<dbReference type="GO" id="GO:0043066">
    <property type="term" value="P:negative regulation of apoptotic process"/>
    <property type="evidence" value="ECO:0007669"/>
    <property type="project" value="Ensembl"/>
</dbReference>
<keyword evidence="8" id="KW-0808">Transferase</keyword>
<dbReference type="AlphaFoldDB" id="A0A8C3P798"/>
<dbReference type="OrthoDB" id="377346at2759"/>
<dbReference type="GO" id="GO:0046982">
    <property type="term" value="F:protein heterodimerization activity"/>
    <property type="evidence" value="ECO:0007669"/>
    <property type="project" value="Ensembl"/>
</dbReference>
<dbReference type="Proteomes" id="UP000694380">
    <property type="component" value="Unplaced"/>
</dbReference>
<dbReference type="GO" id="GO:0051642">
    <property type="term" value="P:centrosome localization"/>
    <property type="evidence" value="ECO:0007669"/>
    <property type="project" value="Ensembl"/>
</dbReference>
<dbReference type="GO" id="GO:0035175">
    <property type="term" value="F:histone H3S10 kinase activity"/>
    <property type="evidence" value="ECO:0007669"/>
    <property type="project" value="Ensembl"/>
</dbReference>
<dbReference type="GO" id="GO:0051301">
    <property type="term" value="P:cell division"/>
    <property type="evidence" value="ECO:0007669"/>
    <property type="project" value="UniProtKB-KW"/>
</dbReference>
<dbReference type="SUPFAM" id="SSF56112">
    <property type="entry name" value="Protein kinase-like (PK-like)"/>
    <property type="match status" value="1"/>
</dbReference>
<dbReference type="InterPro" id="IPR030616">
    <property type="entry name" value="Aur-like"/>
</dbReference>
<evidence type="ECO:0000313" key="28">
    <source>
        <dbReference type="Proteomes" id="UP000694380"/>
    </source>
</evidence>
<dbReference type="Pfam" id="PF00069">
    <property type="entry name" value="Pkinase"/>
    <property type="match status" value="1"/>
</dbReference>
<comment type="similarity">
    <text evidence="24">Belongs to the protein kinase superfamily.</text>
</comment>
<dbReference type="GO" id="GO:0048471">
    <property type="term" value="C:perinuclear region of cytoplasm"/>
    <property type="evidence" value="ECO:0007669"/>
    <property type="project" value="Ensembl"/>
</dbReference>
<feature type="compositionally biased region" description="Polar residues" evidence="25">
    <location>
        <begin position="116"/>
        <end position="132"/>
    </location>
</feature>
<dbReference type="GO" id="GO:0005829">
    <property type="term" value="C:cytosol"/>
    <property type="evidence" value="ECO:0007669"/>
    <property type="project" value="Ensembl"/>
</dbReference>
<organism evidence="27 28">
    <name type="scientific">Chrysemys picta bellii</name>
    <name type="common">Western painted turtle</name>
    <name type="synonym">Emys bellii</name>
    <dbReference type="NCBI Taxonomy" id="8478"/>
    <lineage>
        <taxon>Eukaryota</taxon>
        <taxon>Metazoa</taxon>
        <taxon>Chordata</taxon>
        <taxon>Craniata</taxon>
        <taxon>Vertebrata</taxon>
        <taxon>Euteleostomi</taxon>
        <taxon>Archelosauria</taxon>
        <taxon>Testudinata</taxon>
        <taxon>Testudines</taxon>
        <taxon>Cryptodira</taxon>
        <taxon>Durocryptodira</taxon>
        <taxon>Testudinoidea</taxon>
        <taxon>Emydidae</taxon>
        <taxon>Chrysemys</taxon>
    </lineage>
</organism>
<evidence type="ECO:0000256" key="7">
    <source>
        <dbReference type="ARBA" id="ARBA00022618"/>
    </source>
</evidence>
<dbReference type="FunFam" id="3.30.200.20:FF:000042">
    <property type="entry name" value="Aurora kinase A"/>
    <property type="match status" value="1"/>
</dbReference>
<evidence type="ECO:0000256" key="19">
    <source>
        <dbReference type="ARBA" id="ARBA00048679"/>
    </source>
</evidence>
<evidence type="ECO:0000256" key="17">
    <source>
        <dbReference type="ARBA" id="ARBA00032029"/>
    </source>
</evidence>
<keyword evidence="7" id="KW-0132">Cell division</keyword>
<evidence type="ECO:0000256" key="22">
    <source>
        <dbReference type="PIRSR" id="PIRSR630616-3"/>
    </source>
</evidence>
<evidence type="ECO:0000256" key="13">
    <source>
        <dbReference type="ARBA" id="ARBA00022840"/>
    </source>
</evidence>
<reference evidence="27" key="1">
    <citation type="submission" date="2025-08" db="UniProtKB">
        <authorList>
            <consortium name="Ensembl"/>
        </authorList>
    </citation>
    <scope>IDENTIFICATION</scope>
</reference>
<keyword evidence="12" id="KW-0418">Kinase</keyword>
<keyword evidence="6" id="KW-0597">Phosphoprotein</keyword>
<dbReference type="PANTHER" id="PTHR24350">
    <property type="entry name" value="SERINE/THREONINE-PROTEIN KINASE IAL-RELATED"/>
    <property type="match status" value="1"/>
</dbReference>
<dbReference type="GeneID" id="101940065"/>
<evidence type="ECO:0000313" key="27">
    <source>
        <dbReference type="Ensembl" id="ENSCPBP00000020931.1"/>
    </source>
</evidence>
<evidence type="ECO:0000256" key="21">
    <source>
        <dbReference type="PIRSR" id="PIRSR630616-2"/>
    </source>
</evidence>
<feature type="active site" description="Proton acceptor" evidence="20">
    <location>
        <position position="281"/>
    </location>
</feature>
<evidence type="ECO:0000256" key="25">
    <source>
        <dbReference type="SAM" id="MobiDB-lite"/>
    </source>
</evidence>
<dbReference type="GO" id="GO:0005654">
    <property type="term" value="C:nucleoplasm"/>
    <property type="evidence" value="ECO:0007669"/>
    <property type="project" value="Ensembl"/>
</dbReference>
<evidence type="ECO:0000256" key="18">
    <source>
        <dbReference type="ARBA" id="ARBA00047899"/>
    </source>
</evidence>